<keyword evidence="7" id="KW-0067">ATP-binding</keyword>
<dbReference type="GO" id="GO:0005634">
    <property type="term" value="C:nucleus"/>
    <property type="evidence" value="ECO:0007669"/>
    <property type="project" value="UniProtKB-SubCell"/>
</dbReference>
<dbReference type="EMBL" id="CALNXJ010000032">
    <property type="protein sequence ID" value="CAH3139072.1"/>
    <property type="molecule type" value="Genomic_DNA"/>
</dbReference>
<evidence type="ECO:0000313" key="15">
    <source>
        <dbReference type="Proteomes" id="UP001159428"/>
    </source>
</evidence>
<proteinExistence type="inferred from homology"/>
<evidence type="ECO:0000256" key="7">
    <source>
        <dbReference type="ARBA" id="ARBA00022840"/>
    </source>
</evidence>
<keyword evidence="5" id="KW-0158">Chromosome</keyword>
<evidence type="ECO:0000256" key="11">
    <source>
        <dbReference type="SAM" id="Coils"/>
    </source>
</evidence>
<evidence type="ECO:0000313" key="14">
    <source>
        <dbReference type="EMBL" id="CAH3139072.1"/>
    </source>
</evidence>
<feature type="region of interest" description="Disordered" evidence="12">
    <location>
        <begin position="649"/>
        <end position="704"/>
    </location>
</feature>
<dbReference type="FunFam" id="3.40.50.300:FF:000793">
    <property type="entry name" value="Structural maintenance of chromosomes protein 5"/>
    <property type="match status" value="1"/>
</dbReference>
<dbReference type="GO" id="GO:0005524">
    <property type="term" value="F:ATP binding"/>
    <property type="evidence" value="ECO:0007669"/>
    <property type="project" value="UniProtKB-KW"/>
</dbReference>
<evidence type="ECO:0000256" key="9">
    <source>
        <dbReference type="ARBA" id="ARBA00023242"/>
    </source>
</evidence>
<evidence type="ECO:0000256" key="5">
    <source>
        <dbReference type="ARBA" id="ARBA00022454"/>
    </source>
</evidence>
<keyword evidence="6" id="KW-0547">Nucleotide-binding</keyword>
<dbReference type="PANTHER" id="PTHR45916:SF1">
    <property type="entry name" value="STRUCTURAL MAINTENANCE OF CHROMOSOMES PROTEIN 5"/>
    <property type="match status" value="1"/>
</dbReference>
<evidence type="ECO:0000256" key="10">
    <source>
        <dbReference type="ARBA" id="ARBA00063886"/>
    </source>
</evidence>
<dbReference type="FunFam" id="3.40.50.300:FF:001301">
    <property type="entry name" value="Structural maintenance of chromosomes 5"/>
    <property type="match status" value="1"/>
</dbReference>
<feature type="coiled-coil region" evidence="11">
    <location>
        <begin position="876"/>
        <end position="903"/>
    </location>
</feature>
<evidence type="ECO:0000256" key="2">
    <source>
        <dbReference type="ARBA" id="ARBA00004286"/>
    </source>
</evidence>
<sequence length="1076" mass="125615">MASKRPNSSQRGYFDLIKRGKSAAAGQSNEEDENASFVDGSIVRVKMRNFVTYADCEFKPGPHLNVLLGPNGTGKSSIVCAICLGLAGSTKLLGRATEVRDFIKHGASQAMIEIELHNSNERNHIITREMYRNENRSNWKINGKGSTMKEVQELTKKLNVQVGNLCQFLPQDKVQEFAKMSQQQLLEATEKAVGPPKMFDSHQKLIELRKQEKELEVSLRNDKEHLEKLEQQNERLEHEVKRHQERERHLQKVQILEKKRPWAEYEHARKKFVEIKGEKEGVKRRLDEVRKQNEPMQKRLDEITRKVRHLENSTRELMEKGSEVLKRAKSKSEQIEKKGDKIEELRTELKDLKEEEKKRQKRMNDLERVIDGLRNELDNLPDPYHLQPCIDEINVEARQKNREVVTMQGQARSIRDEADSLKAQVQDIRSRISELEDMKNRRLEHLRNRYKDTYNAVLWLRANQHKFHAPIHEPILLQVEMKDVKNAKFIESVINQNDLRAFVCSNRDDLRLFLDEVRDKQGLRVNGVAPPEEALESFMSSRSLKDLGKWGFHCYLKDLFTAPDEVMRYLCHQYRLHEIPLGNDWTTKNADKVISESGVTSFYTLTSRYTVKRSLYGNRERSTVVDHVRDARLFNIAVDAEKKRQLELEQQDVSHQVQQKNEEYKSLSERENSLHKELESLRNKKKELTSQTQRRRNLENQLGAKQKNLETMQKATPDLEGKAETIQQQIVRINHQRAQLAMEYKDFVRECTTVSKEKLVQSLQQVQTTVEKSKVEEMFRESSQQLNMLEGEYLRINNTLDVQKKLAKDLKKVAHEKTGIPDGADIPDKLKEAFKLYPDTLEEIDEMIHDEKARIECQYQSNPQVIKDYERRKKEINVLSGKVQAQETDLETEQREITSLKESWLTPLQELVSQINEKFGEFFRMMGCAGEVALSTEQGENNFDKYGIQIKVKFRAKDSLHVLTPFHQSGGERSVSTMLYLMALQELTKCPFRVVDEINQGMDPNNERRVFELVVETACRPYTSQYFLITPKLLPDLTYKEKMTILCVFNGHYMVPHTDWNIGKFIQRKKALQSQT</sequence>
<evidence type="ECO:0000256" key="12">
    <source>
        <dbReference type="SAM" id="MobiDB-lite"/>
    </source>
</evidence>
<dbReference type="GO" id="GO:0030915">
    <property type="term" value="C:Smc5-Smc6 complex"/>
    <property type="evidence" value="ECO:0007669"/>
    <property type="project" value="TreeGrafter"/>
</dbReference>
<dbReference type="Gene3D" id="3.40.50.300">
    <property type="entry name" value="P-loop containing nucleotide triphosphate hydrolases"/>
    <property type="match status" value="2"/>
</dbReference>
<evidence type="ECO:0000256" key="4">
    <source>
        <dbReference type="ARBA" id="ARBA00018687"/>
    </source>
</evidence>
<comment type="subcellular location">
    <subcellularLocation>
        <location evidence="2">Chromosome</location>
    </subcellularLocation>
    <subcellularLocation>
        <location evidence="1">Nucleus</location>
    </subcellularLocation>
</comment>
<feature type="compositionally biased region" description="Basic and acidic residues" evidence="12">
    <location>
        <begin position="660"/>
        <end position="688"/>
    </location>
</feature>
<dbReference type="Pfam" id="PF13476">
    <property type="entry name" value="AAA_23"/>
    <property type="match status" value="1"/>
</dbReference>
<dbReference type="SUPFAM" id="SSF52540">
    <property type="entry name" value="P-loop containing nucleoside triphosphate hydrolases"/>
    <property type="match status" value="2"/>
</dbReference>
<dbReference type="GO" id="GO:0003697">
    <property type="term" value="F:single-stranded DNA binding"/>
    <property type="evidence" value="ECO:0007669"/>
    <property type="project" value="TreeGrafter"/>
</dbReference>
<dbReference type="GO" id="GO:0000724">
    <property type="term" value="P:double-strand break repair via homologous recombination"/>
    <property type="evidence" value="ECO:0007669"/>
    <property type="project" value="TreeGrafter"/>
</dbReference>
<name>A0AAU9X7M8_9CNID</name>
<dbReference type="PANTHER" id="PTHR45916">
    <property type="entry name" value="STRUCTURAL MAINTENANCE OF CHROMOSOMES PROTEIN 5"/>
    <property type="match status" value="1"/>
</dbReference>
<dbReference type="InterPro" id="IPR027417">
    <property type="entry name" value="P-loop_NTPase"/>
</dbReference>
<keyword evidence="9" id="KW-0539">Nucleus</keyword>
<dbReference type="InterPro" id="IPR038729">
    <property type="entry name" value="Rad50/SbcC_AAA"/>
</dbReference>
<evidence type="ECO:0000256" key="8">
    <source>
        <dbReference type="ARBA" id="ARBA00023054"/>
    </source>
</evidence>
<dbReference type="Gene3D" id="1.10.287.1490">
    <property type="match status" value="1"/>
</dbReference>
<keyword evidence="8 11" id="KW-0175">Coiled coil</keyword>
<comment type="subunit">
    <text evidence="10">Forms a heterodimer with smc6. Component of the SMC5-SMC6 complex which consists at least of smc5, smc6, nsmce2, nsmce1 and nsmce4a.</text>
</comment>
<gene>
    <name evidence="14" type="ORF">PMEA_00018340</name>
</gene>
<evidence type="ECO:0000259" key="13">
    <source>
        <dbReference type="Pfam" id="PF13476"/>
    </source>
</evidence>
<evidence type="ECO:0000256" key="6">
    <source>
        <dbReference type="ARBA" id="ARBA00022741"/>
    </source>
</evidence>
<comment type="similarity">
    <text evidence="3">Belongs to the SMC family. SMC5 subfamily.</text>
</comment>
<reference evidence="14 15" key="1">
    <citation type="submission" date="2022-05" db="EMBL/GenBank/DDBJ databases">
        <authorList>
            <consortium name="Genoscope - CEA"/>
            <person name="William W."/>
        </authorList>
    </citation>
    <scope>NUCLEOTIDE SEQUENCE [LARGE SCALE GENOMIC DNA]</scope>
</reference>
<feature type="coiled-coil region" evidence="11">
    <location>
        <begin position="212"/>
        <end position="376"/>
    </location>
</feature>
<comment type="caution">
    <text evidence="14">The sequence shown here is derived from an EMBL/GenBank/DDBJ whole genome shotgun (WGS) entry which is preliminary data.</text>
</comment>
<evidence type="ECO:0000256" key="1">
    <source>
        <dbReference type="ARBA" id="ARBA00004123"/>
    </source>
</evidence>
<evidence type="ECO:0000256" key="3">
    <source>
        <dbReference type="ARBA" id="ARBA00010171"/>
    </source>
</evidence>
<protein>
    <recommendedName>
        <fullName evidence="4">Structural maintenance of chromosomes protein 5</fullName>
    </recommendedName>
</protein>
<keyword evidence="15" id="KW-1185">Reference proteome</keyword>
<feature type="domain" description="Rad50/SbcC-type AAA" evidence="13">
    <location>
        <begin position="44"/>
        <end position="236"/>
    </location>
</feature>
<feature type="coiled-coil region" evidence="11">
    <location>
        <begin position="411"/>
        <end position="438"/>
    </location>
</feature>
<dbReference type="GO" id="GO:0016887">
    <property type="term" value="F:ATP hydrolysis activity"/>
    <property type="evidence" value="ECO:0007669"/>
    <property type="project" value="InterPro"/>
</dbReference>
<dbReference type="Proteomes" id="UP001159428">
    <property type="component" value="Unassembled WGS sequence"/>
</dbReference>
<accession>A0AAU9X7M8</accession>
<dbReference type="AlphaFoldDB" id="A0AAU9X7M8"/>
<organism evidence="14 15">
    <name type="scientific">Pocillopora meandrina</name>
    <dbReference type="NCBI Taxonomy" id="46732"/>
    <lineage>
        <taxon>Eukaryota</taxon>
        <taxon>Metazoa</taxon>
        <taxon>Cnidaria</taxon>
        <taxon>Anthozoa</taxon>
        <taxon>Hexacorallia</taxon>
        <taxon>Scleractinia</taxon>
        <taxon>Astrocoeniina</taxon>
        <taxon>Pocilloporidae</taxon>
        <taxon>Pocillopora</taxon>
    </lineage>
</organism>